<dbReference type="AlphaFoldDB" id="A0A6M3ITI5"/>
<evidence type="ECO:0000259" key="2">
    <source>
        <dbReference type="Pfam" id="PF12705"/>
    </source>
</evidence>
<evidence type="ECO:0000313" key="4">
    <source>
        <dbReference type="EMBL" id="QJA84060.1"/>
    </source>
</evidence>
<evidence type="ECO:0000256" key="1">
    <source>
        <dbReference type="SAM" id="MobiDB-lite"/>
    </source>
</evidence>
<feature type="compositionally biased region" description="Basic and acidic residues" evidence="1">
    <location>
        <begin position="282"/>
        <end position="315"/>
    </location>
</feature>
<protein>
    <submittedName>
        <fullName evidence="3">Putative PD-(D/E)XK nuclease superfamily protein</fullName>
    </submittedName>
</protein>
<reference evidence="3" key="1">
    <citation type="submission" date="2020-03" db="EMBL/GenBank/DDBJ databases">
        <title>The deep terrestrial virosphere.</title>
        <authorList>
            <person name="Holmfeldt K."/>
            <person name="Nilsson E."/>
            <person name="Simone D."/>
            <person name="Lopez-Fernandez M."/>
            <person name="Wu X."/>
            <person name="de Brujin I."/>
            <person name="Lundin D."/>
            <person name="Andersson A."/>
            <person name="Bertilsson S."/>
            <person name="Dopson M."/>
        </authorList>
    </citation>
    <scope>NUCLEOTIDE SEQUENCE</scope>
    <source>
        <strain evidence="4">MM415A00229</strain>
        <strain evidence="3">MM415B01070</strain>
    </source>
</reference>
<dbReference type="Pfam" id="PF12705">
    <property type="entry name" value="PDDEXK_1"/>
    <property type="match status" value="1"/>
</dbReference>
<feature type="region of interest" description="Disordered" evidence="1">
    <location>
        <begin position="282"/>
        <end position="338"/>
    </location>
</feature>
<dbReference type="EMBL" id="MT141417">
    <property type="protein sequence ID" value="QJA60684.1"/>
    <property type="molecule type" value="Genomic_DNA"/>
</dbReference>
<dbReference type="InterPro" id="IPR038726">
    <property type="entry name" value="PDDEXK_AddAB-type"/>
</dbReference>
<evidence type="ECO:0000313" key="3">
    <source>
        <dbReference type="EMBL" id="QJA60684.1"/>
    </source>
</evidence>
<dbReference type="Gene3D" id="3.90.320.10">
    <property type="match status" value="1"/>
</dbReference>
<name>A0A6M3ITI5_9ZZZZ</name>
<sequence>MDCPRKYFFEYVLGWRSDSIEHNDLSFGEAIHAALEILTLAGKDKDEPKVIAQAYLEFEKIYRSKFPEDTDNIFTKKNPERALVALSDYAARYKYDEFEVLHTEVAGSVPITLDGRQAHFRIDAIIRDKDGVWVLEHKTGSKSGRFWTDQWSLSVQVGVYTHVLHCLYDPAEVCGVIVNGIFFGAKDITFERVIVRKSTALMNTWLANTTQWVSAIEQDMSQISNIKPGDLYLQPFRQNTENCTKYFGCPFQDICRFWSNPLDLGIDPPVGFKQEWWDPAEKERKPREEIDIPFKPKELSPKKIEQELSPKKIEQEQTSTQNGRSHYARRQRRASKRQEKILRNSTIKSRNVFNLRRLRHRKNYTNRNSSASCVSIHVRPRRRESLTRTD</sequence>
<feature type="domain" description="PD-(D/E)XK endonuclease-like" evidence="2">
    <location>
        <begin position="2"/>
        <end position="256"/>
    </location>
</feature>
<proteinExistence type="predicted"/>
<dbReference type="InterPro" id="IPR011604">
    <property type="entry name" value="PDDEXK-like_dom_sf"/>
</dbReference>
<gene>
    <name evidence="4" type="ORF">MM415A00229_0008</name>
    <name evidence="3" type="ORF">MM415B01070_0018</name>
</gene>
<organism evidence="3">
    <name type="scientific">viral metagenome</name>
    <dbReference type="NCBI Taxonomy" id="1070528"/>
    <lineage>
        <taxon>unclassified sequences</taxon>
        <taxon>metagenomes</taxon>
        <taxon>organismal metagenomes</taxon>
    </lineage>
</organism>
<accession>A0A6M3ITI5</accession>
<dbReference type="EMBL" id="MT142523">
    <property type="protein sequence ID" value="QJA84060.1"/>
    <property type="molecule type" value="Genomic_DNA"/>
</dbReference>
<feature type="compositionally biased region" description="Basic residues" evidence="1">
    <location>
        <begin position="326"/>
        <end position="335"/>
    </location>
</feature>